<dbReference type="PANTHER" id="PTHR12151">
    <property type="entry name" value="ELECTRON TRANSPORT PROTIN SCO1/SENC FAMILY MEMBER"/>
    <property type="match status" value="1"/>
</dbReference>
<dbReference type="InterPro" id="IPR013766">
    <property type="entry name" value="Thioredoxin_domain"/>
</dbReference>
<dbReference type="CDD" id="cd02968">
    <property type="entry name" value="SCO"/>
    <property type="match status" value="1"/>
</dbReference>
<keyword evidence="5" id="KW-1185">Reference proteome</keyword>
<gene>
    <name evidence="4" type="ORF">ACG0Z6_01680</name>
</gene>
<dbReference type="Proteomes" id="UP001606099">
    <property type="component" value="Unassembled WGS sequence"/>
</dbReference>
<dbReference type="PROSITE" id="PS51352">
    <property type="entry name" value="THIOREDOXIN_2"/>
    <property type="match status" value="1"/>
</dbReference>
<sequence>MKRRLFLMLAPALASLYGCSREEAAPSLKFEGVDLTGAPYARSFSLTDQDGRVRSLADFKGKVVVVFFGFTQCPDVCPTTLVELAQVKKDLGADGDRVQGVFITVDPERDTPELLKPYVQGFDPSFVALRGTPEQTRDVAKEFKVFYAKVPGSSSGTYTMDHTAASFIFDPLGRVRVFSRYGSGAQALASDIKALLNEAR</sequence>
<dbReference type="EMBL" id="JBIGHZ010000001">
    <property type="protein sequence ID" value="MFG6446947.1"/>
    <property type="molecule type" value="Genomic_DNA"/>
</dbReference>
<name>A0ABW7FRJ7_9BURK</name>
<dbReference type="InterPro" id="IPR003782">
    <property type="entry name" value="SCO1/SenC"/>
</dbReference>
<evidence type="ECO:0000256" key="2">
    <source>
        <dbReference type="ARBA" id="ARBA00023008"/>
    </source>
</evidence>
<proteinExistence type="inferred from homology"/>
<evidence type="ECO:0000256" key="1">
    <source>
        <dbReference type="ARBA" id="ARBA00010996"/>
    </source>
</evidence>
<organism evidence="4 5">
    <name type="scientific">Roseateles rivi</name>
    <dbReference type="NCBI Taxonomy" id="3299028"/>
    <lineage>
        <taxon>Bacteria</taxon>
        <taxon>Pseudomonadati</taxon>
        <taxon>Pseudomonadota</taxon>
        <taxon>Betaproteobacteria</taxon>
        <taxon>Burkholderiales</taxon>
        <taxon>Sphaerotilaceae</taxon>
        <taxon>Roseateles</taxon>
    </lineage>
</organism>
<evidence type="ECO:0000313" key="5">
    <source>
        <dbReference type="Proteomes" id="UP001606099"/>
    </source>
</evidence>
<feature type="domain" description="Thioredoxin" evidence="3">
    <location>
        <begin position="35"/>
        <end position="200"/>
    </location>
</feature>
<evidence type="ECO:0000259" key="3">
    <source>
        <dbReference type="PROSITE" id="PS51352"/>
    </source>
</evidence>
<dbReference type="Gene3D" id="3.40.30.10">
    <property type="entry name" value="Glutaredoxin"/>
    <property type="match status" value="1"/>
</dbReference>
<dbReference type="SUPFAM" id="SSF52833">
    <property type="entry name" value="Thioredoxin-like"/>
    <property type="match status" value="1"/>
</dbReference>
<dbReference type="InterPro" id="IPR036249">
    <property type="entry name" value="Thioredoxin-like_sf"/>
</dbReference>
<dbReference type="Pfam" id="PF02630">
    <property type="entry name" value="SCO1-SenC"/>
    <property type="match status" value="1"/>
</dbReference>
<evidence type="ECO:0000313" key="4">
    <source>
        <dbReference type="EMBL" id="MFG6446947.1"/>
    </source>
</evidence>
<comment type="similarity">
    <text evidence="1">Belongs to the SCO1/2 family.</text>
</comment>
<dbReference type="PANTHER" id="PTHR12151:SF25">
    <property type="entry name" value="LINALOOL DEHYDRATASE_ISOMERASE DOMAIN-CONTAINING PROTEIN"/>
    <property type="match status" value="1"/>
</dbReference>
<reference evidence="4 5" key="1">
    <citation type="submission" date="2024-08" db="EMBL/GenBank/DDBJ databases">
        <authorList>
            <person name="Lu H."/>
        </authorList>
    </citation>
    <scope>NUCLEOTIDE SEQUENCE [LARGE SCALE GENOMIC DNA]</scope>
    <source>
        <strain evidence="4 5">BYS180W</strain>
    </source>
</reference>
<comment type="caution">
    <text evidence="4">The sequence shown here is derived from an EMBL/GenBank/DDBJ whole genome shotgun (WGS) entry which is preliminary data.</text>
</comment>
<accession>A0ABW7FRJ7</accession>
<dbReference type="PROSITE" id="PS51257">
    <property type="entry name" value="PROKAR_LIPOPROTEIN"/>
    <property type="match status" value="1"/>
</dbReference>
<dbReference type="RefSeq" id="WP_394458245.1">
    <property type="nucleotide sequence ID" value="NZ_JBIGHZ010000001.1"/>
</dbReference>
<keyword evidence="2" id="KW-0186">Copper</keyword>
<protein>
    <submittedName>
        <fullName evidence="4">SCO family protein</fullName>
    </submittedName>
</protein>